<proteinExistence type="predicted"/>
<dbReference type="InterPro" id="IPR013520">
    <property type="entry name" value="Ribonucl_H"/>
</dbReference>
<dbReference type="InterPro" id="IPR036397">
    <property type="entry name" value="RNaseH_sf"/>
</dbReference>
<dbReference type="NCBIfam" id="TIGR00573">
    <property type="entry name" value="dnaq"/>
    <property type="match status" value="1"/>
</dbReference>
<dbReference type="EMBL" id="JBHUPC010000006">
    <property type="protein sequence ID" value="MFD2890655.1"/>
    <property type="molecule type" value="Genomic_DNA"/>
</dbReference>
<evidence type="ECO:0000313" key="3">
    <source>
        <dbReference type="Proteomes" id="UP001597534"/>
    </source>
</evidence>
<reference evidence="3" key="1">
    <citation type="journal article" date="2019" name="Int. J. Syst. Evol. Microbiol.">
        <title>The Global Catalogue of Microorganisms (GCM) 10K type strain sequencing project: providing services to taxonomists for standard genome sequencing and annotation.</title>
        <authorList>
            <consortium name="The Broad Institute Genomics Platform"/>
            <consortium name="The Broad Institute Genome Sequencing Center for Infectious Disease"/>
            <person name="Wu L."/>
            <person name="Ma J."/>
        </authorList>
    </citation>
    <scope>NUCLEOTIDE SEQUENCE [LARGE SCALE GENOMIC DNA]</scope>
    <source>
        <strain evidence="3">KCTC 22671</strain>
    </source>
</reference>
<dbReference type="InterPro" id="IPR012337">
    <property type="entry name" value="RNaseH-like_sf"/>
</dbReference>
<dbReference type="CDD" id="cd06127">
    <property type="entry name" value="DEDDh"/>
    <property type="match status" value="1"/>
</dbReference>
<evidence type="ECO:0000259" key="1">
    <source>
        <dbReference type="SMART" id="SM00479"/>
    </source>
</evidence>
<dbReference type="RefSeq" id="WP_379810125.1">
    <property type="nucleotide sequence ID" value="NZ_JBHUPC010000006.1"/>
</dbReference>
<dbReference type="Pfam" id="PF00929">
    <property type="entry name" value="RNase_T"/>
    <property type="match status" value="1"/>
</dbReference>
<keyword evidence="3" id="KW-1185">Reference proteome</keyword>
<protein>
    <submittedName>
        <fullName evidence="2">PolC-type DNA polymerase III</fullName>
    </submittedName>
</protein>
<dbReference type="PANTHER" id="PTHR30231:SF41">
    <property type="entry name" value="DNA POLYMERASE III SUBUNIT EPSILON"/>
    <property type="match status" value="1"/>
</dbReference>
<feature type="domain" description="Exonuclease" evidence="1">
    <location>
        <begin position="35"/>
        <end position="204"/>
    </location>
</feature>
<dbReference type="Gene3D" id="3.30.420.10">
    <property type="entry name" value="Ribonuclease H-like superfamily/Ribonuclease H"/>
    <property type="match status" value="1"/>
</dbReference>
<sequence length="205" mass="23795">MNWAFLKNNSKEFPPFWESYLAQFSSENKQKLAKEYVVFDCETTGLSVKNDRILSIGAVKIIANRIEVGEVLNVFVHQEVFKPESVPIHGIIRDSQEDKIVEAEAIIRFLDFIKNSTIVGHNIWFDIEMINKALDRLELGKLKNDFIDTDAMYQKLKHLPDDEHYSLDELCDIYKIRKSDRHTACGDAYLTALLFLKLKKKLNLN</sequence>
<gene>
    <name evidence="2" type="ORF">ACFS5J_01320</name>
</gene>
<dbReference type="InterPro" id="IPR006054">
    <property type="entry name" value="DnaQ"/>
</dbReference>
<dbReference type="PANTHER" id="PTHR30231">
    <property type="entry name" value="DNA POLYMERASE III SUBUNIT EPSILON"/>
    <property type="match status" value="1"/>
</dbReference>
<comment type="caution">
    <text evidence="2">The sequence shown here is derived from an EMBL/GenBank/DDBJ whole genome shotgun (WGS) entry which is preliminary data.</text>
</comment>
<name>A0ABW5YI61_9FLAO</name>
<dbReference type="SMART" id="SM00479">
    <property type="entry name" value="EXOIII"/>
    <property type="match status" value="1"/>
</dbReference>
<evidence type="ECO:0000313" key="2">
    <source>
        <dbReference type="EMBL" id="MFD2890655.1"/>
    </source>
</evidence>
<dbReference type="SUPFAM" id="SSF53098">
    <property type="entry name" value="Ribonuclease H-like"/>
    <property type="match status" value="1"/>
</dbReference>
<accession>A0ABW5YI61</accession>
<dbReference type="Proteomes" id="UP001597534">
    <property type="component" value="Unassembled WGS sequence"/>
</dbReference>
<organism evidence="2 3">
    <name type="scientific">Flavobacterium chuncheonense</name>
    <dbReference type="NCBI Taxonomy" id="2026653"/>
    <lineage>
        <taxon>Bacteria</taxon>
        <taxon>Pseudomonadati</taxon>
        <taxon>Bacteroidota</taxon>
        <taxon>Flavobacteriia</taxon>
        <taxon>Flavobacteriales</taxon>
        <taxon>Flavobacteriaceae</taxon>
        <taxon>Flavobacterium</taxon>
    </lineage>
</organism>